<reference evidence="1 2" key="2">
    <citation type="submission" date="2013-11" db="EMBL/GenBank/DDBJ databases">
        <title>The Genome Sequence of Phytophthora parasitica INRA-310.</title>
        <authorList>
            <consortium name="The Broad Institute Genomics Platform"/>
            <person name="Russ C."/>
            <person name="Tyler B."/>
            <person name="Panabieres F."/>
            <person name="Shan W."/>
            <person name="Tripathy S."/>
            <person name="Grunwald N."/>
            <person name="Machado M."/>
            <person name="Johnson C.S."/>
            <person name="Arredondo F."/>
            <person name="Hong C."/>
            <person name="Coffey M."/>
            <person name="Young S.K."/>
            <person name="Zeng Q."/>
            <person name="Gargeya S."/>
            <person name="Fitzgerald M."/>
            <person name="Abouelleil A."/>
            <person name="Alvarado L."/>
            <person name="Chapman S.B."/>
            <person name="Gainer-Dewar J."/>
            <person name="Goldberg J."/>
            <person name="Griggs A."/>
            <person name="Gujja S."/>
            <person name="Hansen M."/>
            <person name="Howarth C."/>
            <person name="Imamovic A."/>
            <person name="Ireland A."/>
            <person name="Larimer J."/>
            <person name="McCowan C."/>
            <person name="Murphy C."/>
            <person name="Pearson M."/>
            <person name="Poon T.W."/>
            <person name="Priest M."/>
            <person name="Roberts A."/>
            <person name="Saif S."/>
            <person name="Shea T."/>
            <person name="Sykes S."/>
            <person name="Wortman J."/>
            <person name="Nusbaum C."/>
            <person name="Birren B."/>
        </authorList>
    </citation>
    <scope>NUCLEOTIDE SEQUENCE [LARGE SCALE GENOMIC DNA]</scope>
    <source>
        <strain evidence="1 2">INRA-310</strain>
    </source>
</reference>
<sequence>MSNAGLIRSKIIAREALAVPNWHTGVKLAVHRQTSERFVPREPCGSQIEAREICLDLSNIT</sequence>
<organism evidence="1 2">
    <name type="scientific">Phytophthora nicotianae (strain INRA-310)</name>
    <name type="common">Phytophthora parasitica</name>
    <dbReference type="NCBI Taxonomy" id="761204"/>
    <lineage>
        <taxon>Eukaryota</taxon>
        <taxon>Sar</taxon>
        <taxon>Stramenopiles</taxon>
        <taxon>Oomycota</taxon>
        <taxon>Peronosporomycetes</taxon>
        <taxon>Peronosporales</taxon>
        <taxon>Peronosporaceae</taxon>
        <taxon>Phytophthora</taxon>
    </lineage>
</organism>
<evidence type="ECO:0000313" key="1">
    <source>
        <dbReference type="EMBL" id="ETN24879.1"/>
    </source>
</evidence>
<dbReference type="AlphaFoldDB" id="W2RJS6"/>
<evidence type="ECO:0000313" key="2">
    <source>
        <dbReference type="Proteomes" id="UP000018817"/>
    </source>
</evidence>
<reference evidence="2" key="1">
    <citation type="submission" date="2011-12" db="EMBL/GenBank/DDBJ databases">
        <authorList>
            <consortium name="The Broad Institute Genome Sequencing Platform"/>
            <person name="Russ C."/>
            <person name="Tyler B."/>
            <person name="Panabieres F."/>
            <person name="Shan W."/>
            <person name="Tripathy S."/>
            <person name="Grunwald N."/>
            <person name="Machado M."/>
            <person name="Young S.K."/>
            <person name="Zeng Q."/>
            <person name="Gargeya S."/>
            <person name="Fitzgerald M."/>
            <person name="Haas B."/>
            <person name="Abouelleil A."/>
            <person name="Alvarado L."/>
            <person name="Arachchi H.M."/>
            <person name="Berlin A."/>
            <person name="Chapman S.B."/>
            <person name="Gearin G."/>
            <person name="Goldberg J."/>
            <person name="Griggs A."/>
            <person name="Gujja S."/>
            <person name="Hansen M."/>
            <person name="Heiman D."/>
            <person name="Howarth C."/>
            <person name="Larimer J."/>
            <person name="Lui A."/>
            <person name="MacDonald P.J.P."/>
            <person name="McCowen C."/>
            <person name="Montmayeur A."/>
            <person name="Murphy C."/>
            <person name="Neiman D."/>
            <person name="Pearson M."/>
            <person name="Priest M."/>
            <person name="Roberts A."/>
            <person name="Saif S."/>
            <person name="Shea T."/>
            <person name="Sisk P."/>
            <person name="Stolte C."/>
            <person name="Sykes S."/>
            <person name="Wortman J."/>
            <person name="Nusbaum C."/>
            <person name="Birren B."/>
        </authorList>
    </citation>
    <scope>NUCLEOTIDE SEQUENCE [LARGE SCALE GENOMIC DNA]</scope>
    <source>
        <strain evidence="2">INRA-310</strain>
    </source>
</reference>
<dbReference type="VEuPathDB" id="FungiDB:PPTG_20836"/>
<protein>
    <submittedName>
        <fullName evidence="1">Uncharacterized protein</fullName>
    </submittedName>
</protein>
<gene>
    <name evidence="1" type="ORF">PPTG_20836</name>
</gene>
<dbReference type="GeneID" id="20189435"/>
<accession>W2RJS6</accession>
<dbReference type="EMBL" id="KI669561">
    <property type="protein sequence ID" value="ETN24879.1"/>
    <property type="molecule type" value="Genomic_DNA"/>
</dbReference>
<name>W2RJS6_PHYN3</name>
<proteinExistence type="predicted"/>
<dbReference type="Proteomes" id="UP000018817">
    <property type="component" value="Unassembled WGS sequence"/>
</dbReference>
<dbReference type="RefSeq" id="XP_008891283.1">
    <property type="nucleotide sequence ID" value="XM_008893035.1"/>
</dbReference>